<dbReference type="AlphaFoldDB" id="A0A1B2DJY7"/>
<name>A0A1B2DJY7_9BACL</name>
<dbReference type="EMBL" id="CP016808">
    <property type="protein sequence ID" value="ANY68037.1"/>
    <property type="molecule type" value="Genomic_DNA"/>
</dbReference>
<protein>
    <submittedName>
        <fullName evidence="1">Uncharacterized protein</fullName>
    </submittedName>
</protein>
<organism evidence="1">
    <name type="scientific">Paenibacillus sp. BIHB 4019</name>
    <dbReference type="NCBI Taxonomy" id="1870819"/>
    <lineage>
        <taxon>Bacteria</taxon>
        <taxon>Bacillati</taxon>
        <taxon>Bacillota</taxon>
        <taxon>Bacilli</taxon>
        <taxon>Bacillales</taxon>
        <taxon>Paenibacillaceae</taxon>
        <taxon>Paenibacillus</taxon>
    </lineage>
</organism>
<reference evidence="1" key="1">
    <citation type="submission" date="2016-08" db="EMBL/GenBank/DDBJ databases">
        <title>Complete Genome Seqeunce of Paenibacillus sp. BIHB 4019 from tea rhizoplane.</title>
        <authorList>
            <person name="Thakur R."/>
            <person name="Swarnkar M.K."/>
            <person name="Gulati A."/>
        </authorList>
    </citation>
    <scope>NUCLEOTIDE SEQUENCE [LARGE SCALE GENOMIC DNA]</scope>
    <source>
        <strain evidence="1">BIHB4019</strain>
    </source>
</reference>
<evidence type="ECO:0000313" key="1">
    <source>
        <dbReference type="EMBL" id="ANY68037.1"/>
    </source>
</evidence>
<accession>A0A1B2DJY7</accession>
<proteinExistence type="predicted"/>
<sequence>MPRIDRYIENLNNISLGIYYGQRKKFDKAFKEQNMLRILAGESTMKEVVDKMDVNNLKVI</sequence>
<gene>
    <name evidence="1" type="ORF">BBD42_17325</name>
</gene>